<reference evidence="3" key="1">
    <citation type="journal article" date="2020" name="Mol. Cell">
        <title>Proteome analysis reveals a significant host-specific response in Rhizobium leguminosarum bv viciae endosymbiotic cells.</title>
        <authorList>
            <person name="Duran D."/>
            <person name="Albareda M."/>
            <person name="Marina A."/>
            <person name="Garcia C."/>
            <person name="Ruiz-Argueso T."/>
            <person name="Palacios J."/>
        </authorList>
    </citation>
    <scope>NUCLEOTIDE SEQUENCE</scope>
    <source>
        <tissue evidence="3">Root nodules</tissue>
    </source>
</reference>
<feature type="domain" description="Late nodulin" evidence="2">
    <location>
        <begin position="12"/>
        <end position="65"/>
    </location>
</feature>
<evidence type="ECO:0000259" key="2">
    <source>
        <dbReference type="Pfam" id="PF07127"/>
    </source>
</evidence>
<dbReference type="AlphaFoldDB" id="A0A7T8DV79"/>
<feature type="chain" id="PRO_5031069281" evidence="1">
    <location>
        <begin position="38"/>
        <end position="77"/>
    </location>
</feature>
<name>A0A7T8DV79_LENCU</name>
<protein>
    <submittedName>
        <fullName evidence="3">Nodule-specific cysteine-rich peptide L20</fullName>
    </submittedName>
</protein>
<dbReference type="Pfam" id="PF07127">
    <property type="entry name" value="Nodulin_late"/>
    <property type="match status" value="1"/>
</dbReference>
<dbReference type="GO" id="GO:0046872">
    <property type="term" value="F:metal ion binding"/>
    <property type="evidence" value="ECO:0007669"/>
    <property type="project" value="InterPro"/>
</dbReference>
<evidence type="ECO:0000256" key="1">
    <source>
        <dbReference type="SAM" id="SignalP"/>
    </source>
</evidence>
<evidence type="ECO:0000313" key="3">
    <source>
        <dbReference type="EMBL" id="QQO74688.1"/>
    </source>
</evidence>
<keyword evidence="1" id="KW-0732">Signal</keyword>
<accession>A0A7T8DV79</accession>
<dbReference type="EMBL" id="MT371170">
    <property type="protein sequence ID" value="QQO74688.1"/>
    <property type="molecule type" value="mRNA"/>
</dbReference>
<organism evidence="3">
    <name type="scientific">Lens culinaris</name>
    <name type="common">Lentil</name>
    <name type="synonym">Cicer lens</name>
    <dbReference type="NCBI Taxonomy" id="3864"/>
    <lineage>
        <taxon>Eukaryota</taxon>
        <taxon>Viridiplantae</taxon>
        <taxon>Streptophyta</taxon>
        <taxon>Embryophyta</taxon>
        <taxon>Tracheophyta</taxon>
        <taxon>Spermatophyta</taxon>
        <taxon>Magnoliopsida</taxon>
        <taxon>eudicotyledons</taxon>
        <taxon>Gunneridae</taxon>
        <taxon>Pentapetalae</taxon>
        <taxon>rosids</taxon>
        <taxon>fabids</taxon>
        <taxon>Fabales</taxon>
        <taxon>Fabaceae</taxon>
        <taxon>Papilionoideae</taxon>
        <taxon>50 kb inversion clade</taxon>
        <taxon>NPAAA clade</taxon>
        <taxon>Hologalegina</taxon>
        <taxon>IRL clade</taxon>
        <taxon>Fabeae</taxon>
        <taxon>Lens</taxon>
    </lineage>
</organism>
<proteinExistence type="evidence at transcript level"/>
<sequence length="77" mass="8977">MSERVKSLRKNMTTTLKFIYVAIQFLFFFLIAKEVDAQIDCTTSDDCPKIPNLFPMIFRCINHRCIIGPVIPIKKPR</sequence>
<dbReference type="InterPro" id="IPR009810">
    <property type="entry name" value="Nodulin_late_dom"/>
</dbReference>
<feature type="signal peptide" evidence="1">
    <location>
        <begin position="1"/>
        <end position="37"/>
    </location>
</feature>